<dbReference type="GO" id="GO:0020037">
    <property type="term" value="F:heme binding"/>
    <property type="evidence" value="ECO:0007669"/>
    <property type="project" value="InterPro"/>
</dbReference>
<dbReference type="GO" id="GO:0016705">
    <property type="term" value="F:oxidoreductase activity, acting on paired donors, with incorporation or reduction of molecular oxygen"/>
    <property type="evidence" value="ECO:0007669"/>
    <property type="project" value="InterPro"/>
</dbReference>
<dbReference type="InterPro" id="IPR002401">
    <property type="entry name" value="Cyt_P450_E_grp-I"/>
</dbReference>
<dbReference type="PRINTS" id="PR00463">
    <property type="entry name" value="EP450I"/>
</dbReference>
<evidence type="ECO:0000256" key="3">
    <source>
        <dbReference type="ARBA" id="ARBA00010617"/>
    </source>
</evidence>
<evidence type="ECO:0000256" key="9">
    <source>
        <dbReference type="PIRSR" id="PIRSR602401-1"/>
    </source>
</evidence>
<feature type="binding site" description="axial binding residue" evidence="9">
    <location>
        <position position="421"/>
    </location>
    <ligand>
        <name>heme</name>
        <dbReference type="ChEBI" id="CHEBI:30413"/>
    </ligand>
    <ligandPart>
        <name>Fe</name>
        <dbReference type="ChEBI" id="CHEBI:18248"/>
    </ligandPart>
</feature>
<evidence type="ECO:0000313" key="13">
    <source>
        <dbReference type="Proteomes" id="UP001163823"/>
    </source>
</evidence>
<evidence type="ECO:0000256" key="2">
    <source>
        <dbReference type="ARBA" id="ARBA00004167"/>
    </source>
</evidence>
<evidence type="ECO:0000256" key="4">
    <source>
        <dbReference type="ARBA" id="ARBA00022692"/>
    </source>
</evidence>
<dbReference type="GO" id="GO:0004497">
    <property type="term" value="F:monooxygenase activity"/>
    <property type="evidence" value="ECO:0007669"/>
    <property type="project" value="UniProtKB-KW"/>
</dbReference>
<dbReference type="AlphaFoldDB" id="A0AAD7LM92"/>
<sequence>MNTYFTILLFLVPIFLLLSRTRRYSKRIPPGSLGIPLIGQSLGFLRALHNNTAEKWLEDRIRKYGPVSKLSILGKPTVFIHGQAANKFVFHNNSSILANQQPESFAKILGDRNLMEVSAPDHKRIREALVSFLKPESLKQYIGKADEEVRKHIEIYWKGKQTVTVLPVMKILTFDIICSLLFGFEQGKQRDQFLYSFQEMLNGFWAVPINLPFTQYNRGLRESVRAQKLVKELVHEKRVLLEKKGASPRQDLITFLVSMHDEDGKPVLTDKEIVQNVVLSLLGGYETSATVITFIIRQLANEPTVCAAVLQEQQEIAKSKASGESLTWEDLAKMKYTWRVVMETMRMFPPIFGGFRKALTDIEFDGYLIPKGWQIFWAAPMTHMDSSLFPEPSKFDPNRFEKQASVPPHSLIPFGGGPRMCPGNELARIETLVAIHYLVTRYEWKLCADNLFSRDPMLKPTQGLPIKVWPRELA</sequence>
<dbReference type="FunFam" id="1.10.630.10:FF:000022">
    <property type="entry name" value="Taxadiene 5-alpha hydroxylase"/>
    <property type="match status" value="1"/>
</dbReference>
<dbReference type="InterPro" id="IPR036396">
    <property type="entry name" value="Cyt_P450_sf"/>
</dbReference>
<dbReference type="EMBL" id="JARAOO010000008">
    <property type="protein sequence ID" value="KAJ7960744.1"/>
    <property type="molecule type" value="Genomic_DNA"/>
</dbReference>
<keyword evidence="6" id="KW-1133">Transmembrane helix</keyword>
<evidence type="ECO:0000256" key="8">
    <source>
        <dbReference type="ARBA" id="ARBA00023004"/>
    </source>
</evidence>
<keyword evidence="9 10" id="KW-0349">Heme</keyword>
<reference evidence="12" key="1">
    <citation type="journal article" date="2023" name="Science">
        <title>Elucidation of the pathway for biosynthesis of saponin adjuvants from the soapbark tree.</title>
        <authorList>
            <person name="Reed J."/>
            <person name="Orme A."/>
            <person name="El-Demerdash A."/>
            <person name="Owen C."/>
            <person name="Martin L.B.B."/>
            <person name="Misra R.C."/>
            <person name="Kikuchi S."/>
            <person name="Rejzek M."/>
            <person name="Martin A.C."/>
            <person name="Harkess A."/>
            <person name="Leebens-Mack J."/>
            <person name="Louveau T."/>
            <person name="Stephenson M.J."/>
            <person name="Osbourn A."/>
        </authorList>
    </citation>
    <scope>NUCLEOTIDE SEQUENCE</scope>
    <source>
        <strain evidence="12">S10</strain>
    </source>
</reference>
<comment type="caution">
    <text evidence="12">The sequence shown here is derived from an EMBL/GenBank/DDBJ whole genome shotgun (WGS) entry which is preliminary data.</text>
</comment>
<dbReference type="PANTHER" id="PTHR24286:SF190">
    <property type="entry name" value="CYTOCHROME P450"/>
    <property type="match status" value="1"/>
</dbReference>
<organism evidence="12 13">
    <name type="scientific">Quillaja saponaria</name>
    <name type="common">Soap bark tree</name>
    <dbReference type="NCBI Taxonomy" id="32244"/>
    <lineage>
        <taxon>Eukaryota</taxon>
        <taxon>Viridiplantae</taxon>
        <taxon>Streptophyta</taxon>
        <taxon>Embryophyta</taxon>
        <taxon>Tracheophyta</taxon>
        <taxon>Spermatophyta</taxon>
        <taxon>Magnoliopsida</taxon>
        <taxon>eudicotyledons</taxon>
        <taxon>Gunneridae</taxon>
        <taxon>Pentapetalae</taxon>
        <taxon>rosids</taxon>
        <taxon>fabids</taxon>
        <taxon>Fabales</taxon>
        <taxon>Quillajaceae</taxon>
        <taxon>Quillaja</taxon>
    </lineage>
</organism>
<keyword evidence="11" id="KW-0732">Signal</keyword>
<accession>A0AAD7LM92</accession>
<dbReference type="Pfam" id="PF00067">
    <property type="entry name" value="p450"/>
    <property type="match status" value="1"/>
</dbReference>
<comment type="subcellular location">
    <subcellularLocation>
        <location evidence="2">Membrane</location>
        <topology evidence="2">Single-pass membrane protein</topology>
    </subcellularLocation>
</comment>
<evidence type="ECO:0000256" key="6">
    <source>
        <dbReference type="ARBA" id="ARBA00022989"/>
    </source>
</evidence>
<dbReference type="CDD" id="cd11043">
    <property type="entry name" value="CYP90-like"/>
    <property type="match status" value="1"/>
</dbReference>
<feature type="chain" id="PRO_5041925078" evidence="11">
    <location>
        <begin position="22"/>
        <end position="474"/>
    </location>
</feature>
<keyword evidence="5 9" id="KW-0479">Metal-binding</keyword>
<dbReference type="InterPro" id="IPR017972">
    <property type="entry name" value="Cyt_P450_CS"/>
</dbReference>
<keyword evidence="7 10" id="KW-0560">Oxidoreductase</keyword>
<dbReference type="PANTHER" id="PTHR24286">
    <property type="entry name" value="CYTOCHROME P450 26"/>
    <property type="match status" value="1"/>
</dbReference>
<evidence type="ECO:0000256" key="1">
    <source>
        <dbReference type="ARBA" id="ARBA00001971"/>
    </source>
</evidence>
<evidence type="ECO:0000256" key="10">
    <source>
        <dbReference type="RuleBase" id="RU000461"/>
    </source>
</evidence>
<dbReference type="Proteomes" id="UP001163823">
    <property type="component" value="Chromosome 8"/>
</dbReference>
<keyword evidence="8 9" id="KW-0408">Iron</keyword>
<dbReference type="KEGG" id="qsa:O6P43_021144"/>
<comment type="cofactor">
    <cofactor evidence="1 9">
        <name>heme</name>
        <dbReference type="ChEBI" id="CHEBI:30413"/>
    </cofactor>
</comment>
<keyword evidence="10" id="KW-0503">Monooxygenase</keyword>
<comment type="similarity">
    <text evidence="3 10">Belongs to the cytochrome P450 family.</text>
</comment>
<dbReference type="GO" id="GO:0016020">
    <property type="term" value="C:membrane"/>
    <property type="evidence" value="ECO:0007669"/>
    <property type="project" value="UniProtKB-SubCell"/>
</dbReference>
<protein>
    <submittedName>
        <fullName evidence="12">Cytochrome P450 family protein</fullName>
    </submittedName>
</protein>
<dbReference type="InterPro" id="IPR001128">
    <property type="entry name" value="Cyt_P450"/>
</dbReference>
<feature type="signal peptide" evidence="11">
    <location>
        <begin position="1"/>
        <end position="21"/>
    </location>
</feature>
<name>A0AAD7LM92_QUISA</name>
<evidence type="ECO:0000256" key="7">
    <source>
        <dbReference type="ARBA" id="ARBA00023002"/>
    </source>
</evidence>
<dbReference type="SUPFAM" id="SSF48264">
    <property type="entry name" value="Cytochrome P450"/>
    <property type="match status" value="1"/>
</dbReference>
<dbReference type="PROSITE" id="PS00086">
    <property type="entry name" value="CYTOCHROME_P450"/>
    <property type="match status" value="1"/>
</dbReference>
<gene>
    <name evidence="12" type="ORF">O6P43_021144</name>
</gene>
<dbReference type="GO" id="GO:0005506">
    <property type="term" value="F:iron ion binding"/>
    <property type="evidence" value="ECO:0007669"/>
    <property type="project" value="InterPro"/>
</dbReference>
<evidence type="ECO:0000256" key="5">
    <source>
        <dbReference type="ARBA" id="ARBA00022723"/>
    </source>
</evidence>
<keyword evidence="4" id="KW-0812">Transmembrane</keyword>
<dbReference type="GO" id="GO:0016125">
    <property type="term" value="P:sterol metabolic process"/>
    <property type="evidence" value="ECO:0007669"/>
    <property type="project" value="TreeGrafter"/>
</dbReference>
<keyword evidence="6" id="KW-0472">Membrane</keyword>
<dbReference type="PRINTS" id="PR00385">
    <property type="entry name" value="P450"/>
</dbReference>
<proteinExistence type="inferred from homology"/>
<dbReference type="Gene3D" id="1.10.630.10">
    <property type="entry name" value="Cytochrome P450"/>
    <property type="match status" value="1"/>
</dbReference>
<keyword evidence="13" id="KW-1185">Reference proteome</keyword>
<evidence type="ECO:0000313" key="12">
    <source>
        <dbReference type="EMBL" id="KAJ7960744.1"/>
    </source>
</evidence>
<evidence type="ECO:0000256" key="11">
    <source>
        <dbReference type="SAM" id="SignalP"/>
    </source>
</evidence>